<dbReference type="STRING" id="1577474.GA0111570_11222"/>
<dbReference type="InterPro" id="IPR036390">
    <property type="entry name" value="WH_DNA-bd_sf"/>
</dbReference>
<dbReference type="Pfam" id="PF00480">
    <property type="entry name" value="ROK"/>
    <property type="match status" value="1"/>
</dbReference>
<feature type="region of interest" description="Disordered" evidence="2">
    <location>
        <begin position="381"/>
        <end position="403"/>
    </location>
</feature>
<dbReference type="Pfam" id="PF13412">
    <property type="entry name" value="HTH_24"/>
    <property type="match status" value="1"/>
</dbReference>
<dbReference type="PANTHER" id="PTHR18964:SF149">
    <property type="entry name" value="BIFUNCTIONAL UDP-N-ACETYLGLUCOSAMINE 2-EPIMERASE_N-ACETYLMANNOSAMINE KINASE"/>
    <property type="match status" value="1"/>
</dbReference>
<dbReference type="InterPro" id="IPR036388">
    <property type="entry name" value="WH-like_DNA-bd_sf"/>
</dbReference>
<dbReference type="CDD" id="cd00090">
    <property type="entry name" value="HTH_ARSR"/>
    <property type="match status" value="1"/>
</dbReference>
<evidence type="ECO:0000256" key="1">
    <source>
        <dbReference type="ARBA" id="ARBA00006479"/>
    </source>
</evidence>
<organism evidence="3 4">
    <name type="scientific">Raineyella antarctica</name>
    <dbReference type="NCBI Taxonomy" id="1577474"/>
    <lineage>
        <taxon>Bacteria</taxon>
        <taxon>Bacillati</taxon>
        <taxon>Actinomycetota</taxon>
        <taxon>Actinomycetes</taxon>
        <taxon>Propionibacteriales</taxon>
        <taxon>Propionibacteriaceae</taxon>
        <taxon>Raineyella</taxon>
    </lineage>
</organism>
<keyword evidence="4" id="KW-1185">Reference proteome</keyword>
<evidence type="ECO:0000313" key="4">
    <source>
        <dbReference type="Proteomes" id="UP000199086"/>
    </source>
</evidence>
<dbReference type="InterPro" id="IPR000600">
    <property type="entry name" value="ROK"/>
</dbReference>
<dbReference type="EMBL" id="FMYF01000012">
    <property type="protein sequence ID" value="SDB96449.1"/>
    <property type="molecule type" value="Genomic_DNA"/>
</dbReference>
<comment type="similarity">
    <text evidence="1">Belongs to the ROK (NagC/XylR) family.</text>
</comment>
<dbReference type="GO" id="GO:0016301">
    <property type="term" value="F:kinase activity"/>
    <property type="evidence" value="ECO:0007669"/>
    <property type="project" value="UniProtKB-KW"/>
</dbReference>
<dbReference type="OrthoDB" id="3225083at2"/>
<reference evidence="3 4" key="1">
    <citation type="submission" date="2016-06" db="EMBL/GenBank/DDBJ databases">
        <authorList>
            <person name="Olsen C.W."/>
            <person name="Carey S."/>
            <person name="Hinshaw L."/>
            <person name="Karasin A.I."/>
        </authorList>
    </citation>
    <scope>NUCLEOTIDE SEQUENCE [LARGE SCALE GENOMIC DNA]</scope>
    <source>
        <strain evidence="3 4">LZ-22</strain>
    </source>
</reference>
<dbReference type="PANTHER" id="PTHR18964">
    <property type="entry name" value="ROK (REPRESSOR, ORF, KINASE) FAMILY"/>
    <property type="match status" value="1"/>
</dbReference>
<keyword evidence="3" id="KW-0808">Transferase</keyword>
<dbReference type="Gene3D" id="1.10.10.10">
    <property type="entry name" value="Winged helix-like DNA-binding domain superfamily/Winged helix DNA-binding domain"/>
    <property type="match status" value="1"/>
</dbReference>
<evidence type="ECO:0000256" key="2">
    <source>
        <dbReference type="SAM" id="MobiDB-lite"/>
    </source>
</evidence>
<dbReference type="Gene3D" id="3.30.420.40">
    <property type="match status" value="2"/>
</dbReference>
<accession>A0A1G6HQ90</accession>
<keyword evidence="3" id="KW-0418">Kinase</keyword>
<proteinExistence type="inferred from homology"/>
<dbReference type="SUPFAM" id="SSF46785">
    <property type="entry name" value="Winged helix' DNA-binding domain"/>
    <property type="match status" value="1"/>
</dbReference>
<dbReference type="SUPFAM" id="SSF53067">
    <property type="entry name" value="Actin-like ATPase domain"/>
    <property type="match status" value="1"/>
</dbReference>
<dbReference type="RefSeq" id="WP_092612955.1">
    <property type="nucleotide sequence ID" value="NZ_FMYF01000012.1"/>
</dbReference>
<evidence type="ECO:0000313" key="3">
    <source>
        <dbReference type="EMBL" id="SDB96449.1"/>
    </source>
</evidence>
<gene>
    <name evidence="3" type="ORF">GA0111570_11222</name>
</gene>
<name>A0A1G6HQ90_9ACTN</name>
<dbReference type="InterPro" id="IPR043129">
    <property type="entry name" value="ATPase_NBD"/>
</dbReference>
<protein>
    <submittedName>
        <fullName evidence="3">Sugar kinase of the NBD/HSP70 family, may contain an N-terminal HTH domain</fullName>
    </submittedName>
</protein>
<dbReference type="InterPro" id="IPR011991">
    <property type="entry name" value="ArsR-like_HTH"/>
</dbReference>
<dbReference type="Proteomes" id="UP000199086">
    <property type="component" value="Unassembled WGS sequence"/>
</dbReference>
<sequence length="403" mass="43655">MTGTPGIRNRTRRAVYDYVREQGFATKKDIADALGMSLPTVSKYLNHFLEAGLLEPGPKQSSGSQGGRNPITYACVADGRYAVGVDVTRDRARFLLVNLDRRVLAERRTARRFENTESYYAFVAGEVEVLIEQAGIDRSRIFGVGIAVPGLISETTGKVTYGRVIDNVGLSAADFARHLPYEIRLVHDSEAAGLAEFWSKEAGDNAVYLSLSKSVGGSVLINGGMYRGDGEIAGELGHMRIHDDGLLCYCGRHGCLDPYCNAEVLSRHTDGSVGRFFQELSAGDPELAGVWDHYTSDLAIGIHNIRVMFGCTIILGGDVGSHGRDHLADLRAKVDRLNFLASDSSTFLVPSRFTRHPIAVGAALYLVADFRQNLGAALPPRTRQVEAPSASAPLDADIPLGTR</sequence>
<dbReference type="AlphaFoldDB" id="A0A1G6HQ90"/>